<dbReference type="SUPFAM" id="SSF46934">
    <property type="entry name" value="UBA-like"/>
    <property type="match status" value="1"/>
</dbReference>
<dbReference type="CDD" id="cd14364">
    <property type="entry name" value="CUE_ASCC2"/>
    <property type="match status" value="1"/>
</dbReference>
<name>A0A2G5HI01_CERBT</name>
<dbReference type="InterPro" id="IPR003892">
    <property type="entry name" value="CUE"/>
</dbReference>
<feature type="region of interest" description="Disordered" evidence="1">
    <location>
        <begin position="552"/>
        <end position="654"/>
    </location>
</feature>
<accession>A0A2G5HI01</accession>
<feature type="compositionally biased region" description="Basic residues" evidence="1">
    <location>
        <begin position="597"/>
        <end position="606"/>
    </location>
</feature>
<feature type="domain" description="CUE" evidence="2">
    <location>
        <begin position="321"/>
        <end position="364"/>
    </location>
</feature>
<reference evidence="3 5" key="1">
    <citation type="submission" date="2015-10" db="EMBL/GenBank/DDBJ databases">
        <title>The cercosporin biosynthetic gene cluster was horizontally transferred to several fungal lineages and shown to be expanded in Cercospora beticola based on microsynteny with recipient genomes.</title>
        <authorList>
            <person name="De Jonge R."/>
            <person name="Ebert M.K."/>
            <person name="Suttle J.C."/>
            <person name="Jurick Ii W.M."/>
            <person name="Secor G.A."/>
            <person name="Thomma B.P."/>
            <person name="Van De Peer Y."/>
            <person name="Bolton M.D."/>
        </authorList>
    </citation>
    <scope>NUCLEOTIDE SEQUENCE [LARGE SCALE GENOMIC DNA]</scope>
    <source>
        <strain evidence="3 5">09-40</strain>
    </source>
</reference>
<feature type="compositionally biased region" description="Basic residues" evidence="1">
    <location>
        <begin position="634"/>
        <end position="648"/>
    </location>
</feature>
<dbReference type="PANTHER" id="PTHR21494">
    <property type="entry name" value="ACTIVATING SIGNAL COINTEGRATOR 1 COMPLEX SUBUNIT 2 ASC-1 COMPLEX SUBUNIT P100"/>
    <property type="match status" value="1"/>
</dbReference>
<evidence type="ECO:0000313" key="5">
    <source>
        <dbReference type="Proteomes" id="UP000230605"/>
    </source>
</evidence>
<dbReference type="GO" id="GO:0043130">
    <property type="term" value="F:ubiquitin binding"/>
    <property type="evidence" value="ECO:0007669"/>
    <property type="project" value="InterPro"/>
</dbReference>
<proteinExistence type="predicted"/>
<reference evidence="4 6" key="2">
    <citation type="submission" date="2023-09" db="EMBL/GenBank/DDBJ databases">
        <title>Complete-Gapless Cercospora beticola genome.</title>
        <authorList>
            <person name="Wyatt N.A."/>
            <person name="Spanner R.E."/>
            <person name="Bolton M.D."/>
        </authorList>
    </citation>
    <scope>NUCLEOTIDE SEQUENCE [LARGE SCALE GENOMIC DNA]</scope>
    <source>
        <strain evidence="4">Cb09-40</strain>
    </source>
</reference>
<dbReference type="InterPro" id="IPR041800">
    <property type="entry name" value="ASCC2_CUE"/>
</dbReference>
<evidence type="ECO:0000313" key="3">
    <source>
        <dbReference type="EMBL" id="PIA92181.1"/>
    </source>
</evidence>
<dbReference type="SMART" id="SM00546">
    <property type="entry name" value="CUE"/>
    <property type="match status" value="1"/>
</dbReference>
<feature type="compositionally biased region" description="Gly residues" evidence="1">
    <location>
        <begin position="587"/>
        <end position="596"/>
    </location>
</feature>
<dbReference type="Pfam" id="PF02845">
    <property type="entry name" value="CUE"/>
    <property type="match status" value="1"/>
</dbReference>
<dbReference type="AlphaFoldDB" id="A0A2G5HI01"/>
<dbReference type="Proteomes" id="UP001302367">
    <property type="component" value="Chromosome 7"/>
</dbReference>
<feature type="region of interest" description="Disordered" evidence="1">
    <location>
        <begin position="373"/>
        <end position="411"/>
    </location>
</feature>
<feature type="region of interest" description="Disordered" evidence="1">
    <location>
        <begin position="292"/>
        <end position="316"/>
    </location>
</feature>
<feature type="compositionally biased region" description="Polar residues" evidence="1">
    <location>
        <begin position="553"/>
        <end position="577"/>
    </location>
</feature>
<dbReference type="PROSITE" id="PS51140">
    <property type="entry name" value="CUE"/>
    <property type="match status" value="1"/>
</dbReference>
<dbReference type="OrthoDB" id="5577209at2759"/>
<dbReference type="InterPro" id="IPR052586">
    <property type="entry name" value="ASCC2"/>
</dbReference>
<dbReference type="Proteomes" id="UP000230605">
    <property type="component" value="Chromosome 7"/>
</dbReference>
<evidence type="ECO:0000313" key="4">
    <source>
        <dbReference type="EMBL" id="WPB06065.1"/>
    </source>
</evidence>
<protein>
    <recommendedName>
        <fullName evidence="2">CUE domain-containing protein</fullName>
    </recommendedName>
</protein>
<dbReference type="EMBL" id="LKMD01000106">
    <property type="protein sequence ID" value="PIA92181.1"/>
    <property type="molecule type" value="Genomic_DNA"/>
</dbReference>
<dbReference type="EMBL" id="CP134190">
    <property type="protein sequence ID" value="WPB06065.1"/>
    <property type="molecule type" value="Genomic_DNA"/>
</dbReference>
<dbReference type="Gene3D" id="1.10.8.10">
    <property type="entry name" value="DNA helicase RuvA subunit, C-terminal domain"/>
    <property type="match status" value="1"/>
</dbReference>
<dbReference type="InterPro" id="IPR009060">
    <property type="entry name" value="UBA-like_sf"/>
</dbReference>
<feature type="compositionally biased region" description="Basic and acidic residues" evidence="1">
    <location>
        <begin position="373"/>
        <end position="383"/>
    </location>
</feature>
<evidence type="ECO:0000256" key="1">
    <source>
        <dbReference type="SAM" id="MobiDB-lite"/>
    </source>
</evidence>
<feature type="compositionally biased region" description="Basic residues" evidence="1">
    <location>
        <begin position="295"/>
        <end position="308"/>
    </location>
</feature>
<evidence type="ECO:0000259" key="2">
    <source>
        <dbReference type="PROSITE" id="PS51140"/>
    </source>
</evidence>
<gene>
    <name evidence="3" type="ORF">CB0940_09600</name>
    <name evidence="4" type="ORF">RHO25_010722</name>
</gene>
<evidence type="ECO:0000313" key="6">
    <source>
        <dbReference type="Proteomes" id="UP001302367"/>
    </source>
</evidence>
<dbReference type="PANTHER" id="PTHR21494:SF0">
    <property type="entry name" value="ACTIVATING SIGNAL COINTEGRATOR 1 COMPLEX SUBUNIT 2"/>
    <property type="match status" value="1"/>
</dbReference>
<keyword evidence="6" id="KW-1185">Reference proteome</keyword>
<sequence length="654" mass="71460">MSTPIFAPVPSADLRLSLGPEEWEVCVDAWLTLTESILRLAPSDFSLNASDHGTLPSFLSTFYRELSNLQPADQTLSSAKAGLLRKAAFKIVSRVYLGDAPIPLSLLDFGFLSNFCHANLKALALQKLLTRVWKKKGDLLAPRLQKQKDLVTAALESRNPEDGIRLLTQLAPVMHASIDIASLFMTGSDFLDSLVSAYSHAANDEQKKAVSTVLFLGLTSLPTTEPPKYSLLSDHLYTLKSHGDKSPPNQSLLADVITNTSILLKLRHSLGEKAPERVYKLLDTLETYRTPSLARQKRRARSSRKPAKGKQPAAKAELNVHQMSLVTQVQDLFPDLGSGFVMKLLDEYADNVEQVTAHLLDDSLPPHLASLDRSKEANVHDDSQQAAVDQLVPRSTPPASESHLPDRRNAFDDDELDRLDFDTSRLHIGKRNKSLSAEDQPNKAAILSALAAFDSDDDERDDTYDFEDVGGTVDTTAPDGEPGTAAKVTQEENDMALFSAYRSSPEMFGRSFDVRRGQARSALKKETGMSDEQIEGWAVMLQRDPKRLKRLEAQTSTFTGRQTELTSTAYHGSAGNTETEDSDAAPGGRGGFQGRGRGGRGGRGRGRGGSVAGPSSDPSTANAQRKKEANKSSRANHNRRDQRARKMARGGFPG</sequence>
<organism evidence="3 5">
    <name type="scientific">Cercospora beticola</name>
    <name type="common">Sugarbeet leaf spot fungus</name>
    <dbReference type="NCBI Taxonomy" id="122368"/>
    <lineage>
        <taxon>Eukaryota</taxon>
        <taxon>Fungi</taxon>
        <taxon>Dikarya</taxon>
        <taxon>Ascomycota</taxon>
        <taxon>Pezizomycotina</taxon>
        <taxon>Dothideomycetes</taxon>
        <taxon>Dothideomycetidae</taxon>
        <taxon>Mycosphaerellales</taxon>
        <taxon>Mycosphaerellaceae</taxon>
        <taxon>Cercospora</taxon>
    </lineage>
</organism>